<evidence type="ECO:0000313" key="2">
    <source>
        <dbReference type="EMBL" id="NEY73540.1"/>
    </source>
</evidence>
<keyword evidence="1" id="KW-0812">Transmembrane</keyword>
<proteinExistence type="predicted"/>
<protein>
    <submittedName>
        <fullName evidence="2">Uncharacterized protein</fullName>
    </submittedName>
</protein>
<reference evidence="2 3" key="1">
    <citation type="submission" date="2020-02" db="EMBL/GenBank/DDBJ databases">
        <title>Bacillus aquiflavi sp. nov., isolated from yellow water of strong flavor Chinese baijiu in Yibin region of China.</title>
        <authorList>
            <person name="Xie J."/>
        </authorList>
    </citation>
    <scope>NUCLEOTIDE SEQUENCE [LARGE SCALE GENOMIC DNA]</scope>
    <source>
        <strain evidence="2 3">SA4</strain>
    </source>
</reference>
<dbReference type="RefSeq" id="WP_163181165.1">
    <property type="nucleotide sequence ID" value="NZ_JAAIWM010000007.1"/>
</dbReference>
<dbReference type="Proteomes" id="UP000481043">
    <property type="component" value="Unassembled WGS sequence"/>
</dbReference>
<name>A0A6M0QDA0_9BACI</name>
<keyword evidence="3" id="KW-1185">Reference proteome</keyword>
<keyword evidence="1" id="KW-1133">Transmembrane helix</keyword>
<keyword evidence="1" id="KW-0472">Membrane</keyword>
<accession>A0A6M0QDA0</accession>
<dbReference type="AlphaFoldDB" id="A0A6M0QDA0"/>
<evidence type="ECO:0000256" key="1">
    <source>
        <dbReference type="SAM" id="Phobius"/>
    </source>
</evidence>
<gene>
    <name evidence="2" type="ORF">G4D63_17535</name>
</gene>
<dbReference type="EMBL" id="JAAIWM010000007">
    <property type="protein sequence ID" value="NEY73540.1"/>
    <property type="molecule type" value="Genomic_DNA"/>
</dbReference>
<feature type="transmembrane region" description="Helical" evidence="1">
    <location>
        <begin position="67"/>
        <end position="82"/>
    </location>
</feature>
<sequence>MNYHVMGQLSDGSQIEGIIDGMDEGSVTMLVAEDIESTQMNREYGYGYDDDYGRPRRRRYRRYRRRRYPYQNLISLLLFPYYDPYPPYPYPYGGGYYGGY</sequence>
<comment type="caution">
    <text evidence="2">The sequence shown here is derived from an EMBL/GenBank/DDBJ whole genome shotgun (WGS) entry which is preliminary data.</text>
</comment>
<organism evidence="2 3">
    <name type="scientific">Bacillus mesophilus</name>
    <dbReference type="NCBI Taxonomy" id="1808955"/>
    <lineage>
        <taxon>Bacteria</taxon>
        <taxon>Bacillati</taxon>
        <taxon>Bacillota</taxon>
        <taxon>Bacilli</taxon>
        <taxon>Bacillales</taxon>
        <taxon>Bacillaceae</taxon>
        <taxon>Bacillus</taxon>
    </lineage>
</organism>
<evidence type="ECO:0000313" key="3">
    <source>
        <dbReference type="Proteomes" id="UP000481043"/>
    </source>
</evidence>